<dbReference type="RefSeq" id="WP_344821395.1">
    <property type="nucleotide sequence ID" value="NZ_BAAAUV010000001.1"/>
</dbReference>
<dbReference type="CDD" id="cd00531">
    <property type="entry name" value="NTF2_like"/>
    <property type="match status" value="1"/>
</dbReference>
<comment type="caution">
    <text evidence="2">The sequence shown here is derived from an EMBL/GenBank/DDBJ whole genome shotgun (WGS) entry which is preliminary data.</text>
</comment>
<evidence type="ECO:0000313" key="3">
    <source>
        <dbReference type="Proteomes" id="UP001501237"/>
    </source>
</evidence>
<evidence type="ECO:0000313" key="2">
    <source>
        <dbReference type="EMBL" id="GAA3194222.1"/>
    </source>
</evidence>
<dbReference type="SUPFAM" id="SSF54427">
    <property type="entry name" value="NTF2-like"/>
    <property type="match status" value="1"/>
</dbReference>
<dbReference type="InterPro" id="IPR032710">
    <property type="entry name" value="NTF2-like_dom_sf"/>
</dbReference>
<dbReference type="EMBL" id="BAAAUV010000001">
    <property type="protein sequence ID" value="GAA3194222.1"/>
    <property type="molecule type" value="Genomic_DNA"/>
</dbReference>
<dbReference type="InterPro" id="IPR037401">
    <property type="entry name" value="SnoaL-like"/>
</dbReference>
<dbReference type="Proteomes" id="UP001501237">
    <property type="component" value="Unassembled WGS sequence"/>
</dbReference>
<protein>
    <recommendedName>
        <fullName evidence="1">SnoaL-like domain-containing protein</fullName>
    </recommendedName>
</protein>
<keyword evidence="3" id="KW-1185">Reference proteome</keyword>
<accession>A0ABP6Q2F7</accession>
<proteinExistence type="predicted"/>
<dbReference type="Pfam" id="PF12680">
    <property type="entry name" value="SnoaL_2"/>
    <property type="match status" value="1"/>
</dbReference>
<sequence>METVRCYYDAMRHTSADELADLYAEDAVHEFPFRMAGMPAALHGREEVRAAYTASWGSTPFRVADVVDIVVRRTDDPEVVVCEHIVVGEVAGRPFTIPGLLVLRIRDGLIVHNRDYMDATSVARMREAAAA</sequence>
<name>A0ABP6Q2F7_9ACTN</name>
<reference evidence="3" key="1">
    <citation type="journal article" date="2019" name="Int. J. Syst. Evol. Microbiol.">
        <title>The Global Catalogue of Microorganisms (GCM) 10K type strain sequencing project: providing services to taxonomists for standard genome sequencing and annotation.</title>
        <authorList>
            <consortium name="The Broad Institute Genomics Platform"/>
            <consortium name="The Broad Institute Genome Sequencing Center for Infectious Disease"/>
            <person name="Wu L."/>
            <person name="Ma J."/>
        </authorList>
    </citation>
    <scope>NUCLEOTIDE SEQUENCE [LARGE SCALE GENOMIC DNA]</scope>
    <source>
        <strain evidence="3">JCM 9377</strain>
    </source>
</reference>
<dbReference type="Gene3D" id="3.10.450.50">
    <property type="match status" value="1"/>
</dbReference>
<feature type="domain" description="SnoaL-like" evidence="1">
    <location>
        <begin position="4"/>
        <end position="112"/>
    </location>
</feature>
<evidence type="ECO:0000259" key="1">
    <source>
        <dbReference type="Pfam" id="PF12680"/>
    </source>
</evidence>
<gene>
    <name evidence="2" type="ORF">GCM10010468_03950</name>
</gene>
<organism evidence="2 3">
    <name type="scientific">Actinocorallia longicatena</name>
    <dbReference type="NCBI Taxonomy" id="111803"/>
    <lineage>
        <taxon>Bacteria</taxon>
        <taxon>Bacillati</taxon>
        <taxon>Actinomycetota</taxon>
        <taxon>Actinomycetes</taxon>
        <taxon>Streptosporangiales</taxon>
        <taxon>Thermomonosporaceae</taxon>
        <taxon>Actinocorallia</taxon>
    </lineage>
</organism>